<name>A0A388TBR5_TERA1</name>
<dbReference type="EMBL" id="BGZN01000035">
    <property type="protein sequence ID" value="GBR74231.1"/>
    <property type="molecule type" value="Genomic_DNA"/>
</dbReference>
<keyword evidence="5 8" id="KW-0812">Transmembrane</keyword>
<evidence type="ECO:0000313" key="9">
    <source>
        <dbReference type="EMBL" id="GBR74231.1"/>
    </source>
</evidence>
<evidence type="ECO:0000256" key="6">
    <source>
        <dbReference type="ARBA" id="ARBA00022989"/>
    </source>
</evidence>
<feature type="transmembrane region" description="Helical" evidence="8">
    <location>
        <begin position="329"/>
        <end position="345"/>
    </location>
</feature>
<dbReference type="PANTHER" id="PTHR33908:SF11">
    <property type="entry name" value="MEMBRANE PROTEIN"/>
    <property type="match status" value="1"/>
</dbReference>
<evidence type="ECO:0000313" key="10">
    <source>
        <dbReference type="Proteomes" id="UP000269352"/>
    </source>
</evidence>
<feature type="transmembrane region" description="Helical" evidence="8">
    <location>
        <begin position="246"/>
        <end position="269"/>
    </location>
</feature>
<keyword evidence="4 9" id="KW-0808">Transferase</keyword>
<feature type="transmembrane region" description="Helical" evidence="8">
    <location>
        <begin position="125"/>
        <end position="143"/>
    </location>
</feature>
<keyword evidence="6 8" id="KW-1133">Transmembrane helix</keyword>
<gene>
    <name evidence="9" type="ORF">NO1_1443</name>
</gene>
<evidence type="ECO:0000256" key="1">
    <source>
        <dbReference type="ARBA" id="ARBA00004651"/>
    </source>
</evidence>
<dbReference type="PANTHER" id="PTHR33908">
    <property type="entry name" value="MANNOSYLTRANSFERASE YKCB-RELATED"/>
    <property type="match status" value="1"/>
</dbReference>
<feature type="transmembrane region" description="Helical" evidence="8">
    <location>
        <begin position="155"/>
        <end position="184"/>
    </location>
</feature>
<keyword evidence="10" id="KW-1185">Reference proteome</keyword>
<evidence type="ECO:0000256" key="5">
    <source>
        <dbReference type="ARBA" id="ARBA00022692"/>
    </source>
</evidence>
<keyword evidence="3" id="KW-0328">Glycosyltransferase</keyword>
<feature type="transmembrane region" description="Helical" evidence="8">
    <location>
        <begin position="300"/>
        <end position="317"/>
    </location>
</feature>
<feature type="transmembrane region" description="Helical" evidence="8">
    <location>
        <begin position="276"/>
        <end position="294"/>
    </location>
</feature>
<dbReference type="Proteomes" id="UP000269352">
    <property type="component" value="Unassembled WGS sequence"/>
</dbReference>
<evidence type="ECO:0000256" key="4">
    <source>
        <dbReference type="ARBA" id="ARBA00022679"/>
    </source>
</evidence>
<evidence type="ECO:0000256" key="3">
    <source>
        <dbReference type="ARBA" id="ARBA00022676"/>
    </source>
</evidence>
<organism evidence="9 10">
    <name type="scientific">Termititenax aidoneus</name>
    <dbReference type="NCBI Taxonomy" id="2218524"/>
    <lineage>
        <taxon>Bacteria</taxon>
        <taxon>Bacillati</taxon>
        <taxon>Candidatus Margulisiibacteriota</taxon>
        <taxon>Candidatus Termititenacia</taxon>
        <taxon>Candidatus Termititenacales</taxon>
        <taxon>Candidatus Termititenacaceae</taxon>
        <taxon>Candidatus Termititenax</taxon>
    </lineage>
</organism>
<reference evidence="9 10" key="1">
    <citation type="journal article" date="2019" name="ISME J.">
        <title>Genome analyses of uncultured TG2/ZB3 bacteria in 'Margulisbacteria' specifically attached to ectosymbiotic spirochetes of protists in the termite gut.</title>
        <authorList>
            <person name="Utami Y.D."/>
            <person name="Kuwahara H."/>
            <person name="Igai K."/>
            <person name="Murakami T."/>
            <person name="Sugaya K."/>
            <person name="Morikawa T."/>
            <person name="Nagura Y."/>
            <person name="Yuki M."/>
            <person name="Deevong P."/>
            <person name="Inoue T."/>
            <person name="Kihara K."/>
            <person name="Lo N."/>
            <person name="Yamada A."/>
            <person name="Ohkuma M."/>
            <person name="Hongoh Y."/>
        </authorList>
    </citation>
    <scope>NUCLEOTIDE SEQUENCE [LARGE SCALE GENOMIC DNA]</scope>
    <source>
        <strain evidence="9">NkOx7-01</strain>
    </source>
</reference>
<accession>A0A388TBR5</accession>
<proteinExistence type="predicted"/>
<protein>
    <submittedName>
        <fullName evidence="9">Glycosyl transferase</fullName>
    </submittedName>
</protein>
<evidence type="ECO:0000256" key="8">
    <source>
        <dbReference type="SAM" id="Phobius"/>
    </source>
</evidence>
<dbReference type="AlphaFoldDB" id="A0A388TBR5"/>
<dbReference type="GO" id="GO:0009103">
    <property type="term" value="P:lipopolysaccharide biosynthetic process"/>
    <property type="evidence" value="ECO:0007669"/>
    <property type="project" value="UniProtKB-ARBA"/>
</dbReference>
<dbReference type="GO" id="GO:0016763">
    <property type="term" value="F:pentosyltransferase activity"/>
    <property type="evidence" value="ECO:0007669"/>
    <property type="project" value="TreeGrafter"/>
</dbReference>
<evidence type="ECO:0000256" key="7">
    <source>
        <dbReference type="ARBA" id="ARBA00023136"/>
    </source>
</evidence>
<comment type="caution">
    <text evidence="9">The sequence shown here is derived from an EMBL/GenBank/DDBJ whole genome shotgun (WGS) entry which is preliminary data.</text>
</comment>
<evidence type="ECO:0000256" key="2">
    <source>
        <dbReference type="ARBA" id="ARBA00022475"/>
    </source>
</evidence>
<dbReference type="InterPro" id="IPR050297">
    <property type="entry name" value="LipidA_mod_glycosyltrf_83"/>
</dbReference>
<feature type="transmembrane region" description="Helical" evidence="8">
    <location>
        <begin position="7"/>
        <end position="23"/>
    </location>
</feature>
<dbReference type="GO" id="GO:0005886">
    <property type="term" value="C:plasma membrane"/>
    <property type="evidence" value="ECO:0007669"/>
    <property type="project" value="UniProtKB-SubCell"/>
</dbReference>
<feature type="transmembrane region" description="Helical" evidence="8">
    <location>
        <begin position="78"/>
        <end position="99"/>
    </location>
</feature>
<keyword evidence="7 8" id="KW-0472">Membrane</keyword>
<feature type="transmembrane region" description="Helical" evidence="8">
    <location>
        <begin position="196"/>
        <end position="214"/>
    </location>
</feature>
<comment type="subcellular location">
    <subcellularLocation>
        <location evidence="1">Cell membrane</location>
        <topology evidence="1">Multi-pass membrane protein</topology>
    </subcellularLocation>
</comment>
<sequence>MSAGQKKILFIFWCLGLVCFFRWETFITPFGNDEGIYAYLAQQVGQGAVLYHDVTELKFPLLMWLAAPITRLPGLTQINLLIFDLLVALLTVGLFCRIIRKYTDAFFWPTTAFIIFTNAHRISQGGFMTEHYIVLFVLLAWSFWLREHPSIWSDLLAGCCFALAAFTKQVGVVTVVALGLYALWRCRKEPEIFHRCLYVAGGFFCIAAAVLFYLQATGVLLGFWQDCIVDIFLYREAQGRSPLLDFLWAALDNIISVALLWFMVFAALFKKTTQPLRTLFLLCAILEFLAFAIGKTFFTHQILPLAPTLGFIVALSLPEKFYFQYRKALLVLLAIALLAQSFFTVKACRRFPDLLDDYRLARYIEQNSTPQDVLDSGSEATRIAFLAKRKHFYKRPYMAYPFSPEEIAYIREEFNRLKPLYAVDGLSVFANPADYRFDKAFGRHKLWRRI</sequence>
<keyword evidence="2" id="KW-1003">Cell membrane</keyword>